<comment type="caution">
    <text evidence="1">The sequence shown here is derived from an EMBL/GenBank/DDBJ whole genome shotgun (WGS) entry which is preliminary data.</text>
</comment>
<evidence type="ECO:0000313" key="1">
    <source>
        <dbReference type="EMBL" id="GLH74059.1"/>
    </source>
</evidence>
<dbReference type="PROSITE" id="PS51257">
    <property type="entry name" value="PROKAR_LIPOPROTEIN"/>
    <property type="match status" value="1"/>
</dbReference>
<dbReference type="RefSeq" id="WP_285575926.1">
    <property type="nucleotide sequence ID" value="NZ_BSDE01000005.1"/>
</dbReference>
<gene>
    <name evidence="1" type="ORF">GETHLI_25610</name>
</gene>
<accession>A0ABQ5QHJ7</accession>
<name>A0ABQ5QHJ7_9BACT</name>
<protein>
    <submittedName>
        <fullName evidence="1">Uncharacterized protein</fullName>
    </submittedName>
</protein>
<reference evidence="1 2" key="1">
    <citation type="journal article" date="2023" name="Antonie Van Leeuwenhoek">
        <title>Mesoterricola silvestris gen. nov., sp. nov., Mesoterricola sediminis sp. nov., Geothrix oryzae sp. nov., Geothrix edaphica sp. nov., Geothrix rubra sp. nov., and Geothrix limicola sp. nov., six novel members of Acidobacteriota isolated from soils.</title>
        <authorList>
            <person name="Itoh H."/>
            <person name="Sugisawa Y."/>
            <person name="Mise K."/>
            <person name="Xu Z."/>
            <person name="Kuniyasu M."/>
            <person name="Ushijima N."/>
            <person name="Kawano K."/>
            <person name="Kobayashi E."/>
            <person name="Shiratori Y."/>
            <person name="Masuda Y."/>
            <person name="Senoo K."/>
        </authorList>
    </citation>
    <scope>NUCLEOTIDE SEQUENCE [LARGE SCALE GENOMIC DNA]</scope>
    <source>
        <strain evidence="1 2">Red804</strain>
    </source>
</reference>
<organism evidence="1 2">
    <name type="scientific">Geothrix limicola</name>
    <dbReference type="NCBI Taxonomy" id="2927978"/>
    <lineage>
        <taxon>Bacteria</taxon>
        <taxon>Pseudomonadati</taxon>
        <taxon>Acidobacteriota</taxon>
        <taxon>Holophagae</taxon>
        <taxon>Holophagales</taxon>
        <taxon>Holophagaceae</taxon>
        <taxon>Geothrix</taxon>
    </lineage>
</organism>
<keyword evidence="2" id="KW-1185">Reference proteome</keyword>
<dbReference type="Proteomes" id="UP001165069">
    <property type="component" value="Unassembled WGS sequence"/>
</dbReference>
<evidence type="ECO:0000313" key="2">
    <source>
        <dbReference type="Proteomes" id="UP001165069"/>
    </source>
</evidence>
<sequence length="188" mass="21486">MGLARFCLGLTLPLMVFSGCERAEVRKARQALQLVHVMVEELRRASAQASSRFTQRADFEDLRKAFGAELFDAGTPLGPDFQGNLAALMKDLETQLEKEPKDAEFLRKALRRVRKFHQWWGFVRQELETRRTKLAGATREQLEQRPRRERVNREEVLAILAETLQVVGSFEASTIRCIRGIEALVAES</sequence>
<proteinExistence type="predicted"/>
<dbReference type="EMBL" id="BSDE01000005">
    <property type="protein sequence ID" value="GLH74059.1"/>
    <property type="molecule type" value="Genomic_DNA"/>
</dbReference>